<dbReference type="InParanoid" id="A0A540VC66"/>
<dbReference type="SUPFAM" id="SSF52540">
    <property type="entry name" value="P-loop containing nucleoside triphosphate hydrolases"/>
    <property type="match status" value="1"/>
</dbReference>
<dbReference type="RefSeq" id="WP_141611983.1">
    <property type="nucleotide sequence ID" value="NZ_VIGC02000035.1"/>
</dbReference>
<dbReference type="AlphaFoldDB" id="A0A540VC66"/>
<evidence type="ECO:0000313" key="5">
    <source>
        <dbReference type="Proteomes" id="UP000317371"/>
    </source>
</evidence>
<dbReference type="GO" id="GO:0043138">
    <property type="term" value="F:3'-5' DNA helicase activity"/>
    <property type="evidence" value="ECO:0007669"/>
    <property type="project" value="TreeGrafter"/>
</dbReference>
<dbReference type="InterPro" id="IPR000212">
    <property type="entry name" value="DNA_helicase_UvrD/REP"/>
</dbReference>
<dbReference type="InterPro" id="IPR027417">
    <property type="entry name" value="P-loop_NTPase"/>
</dbReference>
<sequence>MAKRFPERLPESIQQDPDRGAERRVYDALSQLPDSFTIFYSVAWLGRTDAGAQDGEADFVVAHPDLGILVLEVKGGGICFDAASGAWSSTNRHGQTFEIKDPAEQARRNKYALLRKLQELPGWGNRWVTLGHAVVLPDVTLPGGPLRPDLPAEILMDHHQLQQMEAAIGRAFAYWQQEDARGQGLGSGGMQLLTNLLGRSFQLRTPLGVALAADEARIVELTEEQMRILDVLSQQRRAAIQGCAGSGKTMLALEKARRLAAEGFQVLLTCFNIALARYLQERAPQGVHVAHFHGLCEELADQAALPLTQPQDDLQTYYDHTLPDYLLDAVDRLGPQFDAIVVDEGQDFKENWWLGLQYLLRDREQGIFYVFFDDNQNLYQGVDHIPGIIDQRPYSLQENCRNTRSIHRLVSRFHPAGTTIRCRGPAGREPEWIPYQSEAEMLRLLRSKLHQLVNEEGIAPGDLVILTPRAERRSALKEGTQLGNFVLTRKPLPRGANQLWVTTIHAFKGLERPVVLLAEIDDRAGHNRETLFYVGCSRARAHLLLFHDRSMDPATLTVTG</sequence>
<feature type="domain" description="UvrD-like helicase C-terminal" evidence="3">
    <location>
        <begin position="499"/>
        <end position="545"/>
    </location>
</feature>
<dbReference type="InterPro" id="IPR011528">
    <property type="entry name" value="NERD"/>
</dbReference>
<dbReference type="InterPro" id="IPR027785">
    <property type="entry name" value="UvrD-like_helicase_C"/>
</dbReference>
<dbReference type="Gene3D" id="3.40.50.300">
    <property type="entry name" value="P-loop containing nucleotide triphosphate hydrolases"/>
    <property type="match status" value="2"/>
</dbReference>
<evidence type="ECO:0000259" key="2">
    <source>
        <dbReference type="Pfam" id="PF08378"/>
    </source>
</evidence>
<dbReference type="GO" id="GO:0005829">
    <property type="term" value="C:cytosol"/>
    <property type="evidence" value="ECO:0007669"/>
    <property type="project" value="TreeGrafter"/>
</dbReference>
<feature type="domain" description="NERD" evidence="2">
    <location>
        <begin position="20"/>
        <end position="120"/>
    </location>
</feature>
<dbReference type="PANTHER" id="PTHR11070:SF45">
    <property type="entry name" value="DNA 3'-5' HELICASE"/>
    <property type="match status" value="1"/>
</dbReference>
<dbReference type="EMBL" id="VIGC01000035">
    <property type="protein sequence ID" value="TQE93653.1"/>
    <property type="molecule type" value="Genomic_DNA"/>
</dbReference>
<dbReference type="Pfam" id="PF13538">
    <property type="entry name" value="UvrD_C_2"/>
    <property type="match status" value="1"/>
</dbReference>
<dbReference type="Proteomes" id="UP000317371">
    <property type="component" value="Unassembled WGS sequence"/>
</dbReference>
<reference evidence="4 5" key="1">
    <citation type="submission" date="2019-06" db="EMBL/GenBank/DDBJ databases">
        <title>Genome sequence of Litorilinea aerophila BAA-2444.</title>
        <authorList>
            <person name="Maclea K.S."/>
            <person name="Maurais E.G."/>
            <person name="Iannazzi L.C."/>
        </authorList>
    </citation>
    <scope>NUCLEOTIDE SEQUENCE [LARGE SCALE GENOMIC DNA]</scope>
    <source>
        <strain evidence="4 5">ATCC BAA-2444</strain>
    </source>
</reference>
<gene>
    <name evidence="4" type="ORF">FKZ61_20230</name>
</gene>
<dbReference type="GO" id="GO:0000725">
    <property type="term" value="P:recombinational repair"/>
    <property type="evidence" value="ECO:0007669"/>
    <property type="project" value="TreeGrafter"/>
</dbReference>
<dbReference type="GO" id="GO:0003677">
    <property type="term" value="F:DNA binding"/>
    <property type="evidence" value="ECO:0007669"/>
    <property type="project" value="InterPro"/>
</dbReference>
<keyword evidence="5" id="KW-1185">Reference proteome</keyword>
<name>A0A540VC66_9CHLR</name>
<dbReference type="OrthoDB" id="9787585at2"/>
<protein>
    <submittedName>
        <fullName evidence="4">AAA family ATPase</fullName>
    </submittedName>
</protein>
<accession>A0A540VC66</accession>
<dbReference type="PANTHER" id="PTHR11070">
    <property type="entry name" value="UVRD / RECB / PCRA DNA HELICASE FAMILY MEMBER"/>
    <property type="match status" value="1"/>
</dbReference>
<feature type="region of interest" description="Disordered" evidence="1">
    <location>
        <begin position="1"/>
        <end position="21"/>
    </location>
</feature>
<comment type="caution">
    <text evidence="4">The sequence shown here is derived from an EMBL/GenBank/DDBJ whole genome shotgun (WGS) entry which is preliminary data.</text>
</comment>
<evidence type="ECO:0000313" key="4">
    <source>
        <dbReference type="EMBL" id="TQE93653.1"/>
    </source>
</evidence>
<evidence type="ECO:0000259" key="3">
    <source>
        <dbReference type="Pfam" id="PF13538"/>
    </source>
</evidence>
<dbReference type="Pfam" id="PF08378">
    <property type="entry name" value="NERD"/>
    <property type="match status" value="1"/>
</dbReference>
<evidence type="ECO:0000256" key="1">
    <source>
        <dbReference type="SAM" id="MobiDB-lite"/>
    </source>
</evidence>
<proteinExistence type="predicted"/>
<dbReference type="GO" id="GO:0005524">
    <property type="term" value="F:ATP binding"/>
    <property type="evidence" value="ECO:0007669"/>
    <property type="project" value="InterPro"/>
</dbReference>
<organism evidence="4 5">
    <name type="scientific">Litorilinea aerophila</name>
    <dbReference type="NCBI Taxonomy" id="1204385"/>
    <lineage>
        <taxon>Bacteria</taxon>
        <taxon>Bacillati</taxon>
        <taxon>Chloroflexota</taxon>
        <taxon>Caldilineae</taxon>
        <taxon>Caldilineales</taxon>
        <taxon>Caldilineaceae</taxon>
        <taxon>Litorilinea</taxon>
    </lineage>
</organism>